<dbReference type="Pfam" id="PF02653">
    <property type="entry name" value="BPD_transp_2"/>
    <property type="match status" value="1"/>
</dbReference>
<dbReference type="OrthoDB" id="9807115at2"/>
<feature type="transmembrane region" description="Helical" evidence="9">
    <location>
        <begin position="58"/>
        <end position="75"/>
    </location>
</feature>
<comment type="similarity">
    <text evidence="8">Belongs to the binding-protein-dependent transport system permease family. LivHM subfamily.</text>
</comment>
<feature type="transmembrane region" description="Helical" evidence="9">
    <location>
        <begin position="137"/>
        <end position="157"/>
    </location>
</feature>
<evidence type="ECO:0000256" key="8">
    <source>
        <dbReference type="ARBA" id="ARBA00037998"/>
    </source>
</evidence>
<dbReference type="eggNOG" id="COG0559">
    <property type="taxonomic scope" value="Bacteria"/>
</dbReference>
<evidence type="ECO:0000256" key="6">
    <source>
        <dbReference type="ARBA" id="ARBA00022989"/>
    </source>
</evidence>
<dbReference type="InterPro" id="IPR001851">
    <property type="entry name" value="ABC_transp_permease"/>
</dbReference>
<keyword evidence="6 9" id="KW-1133">Transmembrane helix</keyword>
<dbReference type="GO" id="GO:0006865">
    <property type="term" value="P:amino acid transport"/>
    <property type="evidence" value="ECO:0007669"/>
    <property type="project" value="UniProtKB-KW"/>
</dbReference>
<dbReference type="GO" id="GO:0022857">
    <property type="term" value="F:transmembrane transporter activity"/>
    <property type="evidence" value="ECO:0007669"/>
    <property type="project" value="InterPro"/>
</dbReference>
<dbReference type="InterPro" id="IPR052157">
    <property type="entry name" value="BCAA_transport_permease"/>
</dbReference>
<dbReference type="CDD" id="cd06582">
    <property type="entry name" value="TM_PBP1_LivH_like"/>
    <property type="match status" value="1"/>
</dbReference>
<organism evidence="10 11">
    <name type="scientific">Conexibacter woesei (strain DSM 14684 / CCUG 47730 / CIP 108061 / JCM 11494 / NBRC 100937 / ID131577)</name>
    <dbReference type="NCBI Taxonomy" id="469383"/>
    <lineage>
        <taxon>Bacteria</taxon>
        <taxon>Bacillati</taxon>
        <taxon>Actinomycetota</taxon>
        <taxon>Thermoleophilia</taxon>
        <taxon>Solirubrobacterales</taxon>
        <taxon>Conexibacteraceae</taxon>
        <taxon>Conexibacter</taxon>
    </lineage>
</organism>
<dbReference type="AlphaFoldDB" id="D3F9J6"/>
<evidence type="ECO:0000313" key="11">
    <source>
        <dbReference type="Proteomes" id="UP000008229"/>
    </source>
</evidence>
<keyword evidence="4 9" id="KW-0812">Transmembrane</keyword>
<evidence type="ECO:0000256" key="3">
    <source>
        <dbReference type="ARBA" id="ARBA00022475"/>
    </source>
</evidence>
<dbReference type="KEGG" id="cwo:Cwoe_2639"/>
<evidence type="ECO:0000256" key="2">
    <source>
        <dbReference type="ARBA" id="ARBA00022448"/>
    </source>
</evidence>
<dbReference type="HOGENOM" id="CLU_039929_3_0_11"/>
<proteinExistence type="inferred from homology"/>
<evidence type="ECO:0000256" key="7">
    <source>
        <dbReference type="ARBA" id="ARBA00023136"/>
    </source>
</evidence>
<dbReference type="RefSeq" id="WP_012934109.1">
    <property type="nucleotide sequence ID" value="NC_013739.1"/>
</dbReference>
<dbReference type="EMBL" id="CP001854">
    <property type="protein sequence ID" value="ADB51058.1"/>
    <property type="molecule type" value="Genomic_DNA"/>
</dbReference>
<keyword evidence="3" id="KW-1003">Cell membrane</keyword>
<dbReference type="PANTHER" id="PTHR11795">
    <property type="entry name" value="BRANCHED-CHAIN AMINO ACID TRANSPORT SYSTEM PERMEASE PROTEIN LIVH"/>
    <property type="match status" value="1"/>
</dbReference>
<sequence>MTQLLEYLVDALSGGGIYALLTIGLALLFSVMGLMNFAYGELIMTGGFAMFLLRDLPWPLMVAGVIVAVVVIALITERLAFRPLRGASPLTLLIGSFAVSVILQNAARMTVGPRAKGVEPYDWLDKTVSLGGVDVQMLDLVTIAVALALIGGLVVLLKRTQLGVQLRAAAEDFEMAALLGVKSNRVIASAFAITGVLAAVAALMLVMKQGSVSVTIGSVPLLIAFVGAVVGGMGSLGGAALGGFLLGATTAVLDAALPGDLAPFRDAFVFGLVIVMLATRPQGLVPAPEVRV</sequence>
<feature type="transmembrane region" description="Helical" evidence="9">
    <location>
        <begin position="87"/>
        <end position="107"/>
    </location>
</feature>
<keyword evidence="2" id="KW-0813">Transport</keyword>
<dbReference type="Proteomes" id="UP000008229">
    <property type="component" value="Chromosome"/>
</dbReference>
<reference evidence="10 11" key="1">
    <citation type="journal article" date="2010" name="Stand. Genomic Sci.">
        <title>Complete genome sequence of Conexibacter woesei type strain (ID131577).</title>
        <authorList>
            <person name="Pukall R."/>
            <person name="Lapidus A."/>
            <person name="Glavina Del Rio T."/>
            <person name="Copeland A."/>
            <person name="Tice H."/>
            <person name="Cheng J.-F."/>
            <person name="Lucas S."/>
            <person name="Chen F."/>
            <person name="Nolan M."/>
            <person name="Bruce D."/>
            <person name="Goodwin L."/>
            <person name="Pitluck S."/>
            <person name="Mavromatis K."/>
            <person name="Ivanova N."/>
            <person name="Ovchinnikova G."/>
            <person name="Pati A."/>
            <person name="Chen A."/>
            <person name="Palaniappan K."/>
            <person name="Land M."/>
            <person name="Hauser L."/>
            <person name="Chang Y.-J."/>
            <person name="Jeffries C.D."/>
            <person name="Chain P."/>
            <person name="Meincke L."/>
            <person name="Sims D."/>
            <person name="Brettin T."/>
            <person name="Detter J.C."/>
            <person name="Rohde M."/>
            <person name="Goeker M."/>
            <person name="Bristow J."/>
            <person name="Eisen J.A."/>
            <person name="Markowitz V."/>
            <person name="Kyrpides N.C."/>
            <person name="Klenk H.-P."/>
            <person name="Hugenholtz P."/>
        </authorList>
    </citation>
    <scope>NUCLEOTIDE SEQUENCE [LARGE SCALE GENOMIC DNA]</scope>
    <source>
        <strain evidence="11">DSM 14684 / CIP 108061 / JCM 11494 / NBRC 100937 / ID131577</strain>
    </source>
</reference>
<accession>D3F9J6</accession>
<name>D3F9J6_CONWI</name>
<evidence type="ECO:0000256" key="5">
    <source>
        <dbReference type="ARBA" id="ARBA00022970"/>
    </source>
</evidence>
<feature type="transmembrane region" description="Helical" evidence="9">
    <location>
        <begin position="219"/>
        <end position="246"/>
    </location>
</feature>
<keyword evidence="11" id="KW-1185">Reference proteome</keyword>
<comment type="subcellular location">
    <subcellularLocation>
        <location evidence="1">Cell membrane</location>
        <topology evidence="1">Multi-pass membrane protein</topology>
    </subcellularLocation>
</comment>
<keyword evidence="5" id="KW-0029">Amino-acid transport</keyword>
<dbReference type="STRING" id="469383.Cwoe_2639"/>
<evidence type="ECO:0000256" key="9">
    <source>
        <dbReference type="SAM" id="Phobius"/>
    </source>
</evidence>
<protein>
    <submittedName>
        <fullName evidence="10">Inner-membrane translocator</fullName>
    </submittedName>
</protein>
<evidence type="ECO:0000256" key="1">
    <source>
        <dbReference type="ARBA" id="ARBA00004651"/>
    </source>
</evidence>
<evidence type="ECO:0000313" key="10">
    <source>
        <dbReference type="EMBL" id="ADB51058.1"/>
    </source>
</evidence>
<feature type="transmembrane region" description="Helical" evidence="9">
    <location>
        <begin position="186"/>
        <end position="207"/>
    </location>
</feature>
<dbReference type="PANTHER" id="PTHR11795:SF445">
    <property type="entry name" value="AMINO ACID ABC TRANSPORTER PERMEASE PROTEIN"/>
    <property type="match status" value="1"/>
</dbReference>
<gene>
    <name evidence="10" type="ordered locus">Cwoe_2639</name>
</gene>
<keyword evidence="7 9" id="KW-0472">Membrane</keyword>
<evidence type="ECO:0000256" key="4">
    <source>
        <dbReference type="ARBA" id="ARBA00022692"/>
    </source>
</evidence>
<feature type="transmembrane region" description="Helical" evidence="9">
    <location>
        <begin position="12"/>
        <end position="38"/>
    </location>
</feature>
<reference evidence="11" key="2">
    <citation type="submission" date="2010-01" db="EMBL/GenBank/DDBJ databases">
        <title>The complete genome of Conexibacter woesei DSM 14684.</title>
        <authorList>
            <consortium name="US DOE Joint Genome Institute (JGI-PGF)"/>
            <person name="Lucas S."/>
            <person name="Copeland A."/>
            <person name="Lapidus A."/>
            <person name="Glavina del Rio T."/>
            <person name="Dalin E."/>
            <person name="Tice H."/>
            <person name="Bruce D."/>
            <person name="Goodwin L."/>
            <person name="Pitluck S."/>
            <person name="Kyrpides N."/>
            <person name="Mavromatis K."/>
            <person name="Ivanova N."/>
            <person name="Mikhailova N."/>
            <person name="Chertkov O."/>
            <person name="Brettin T."/>
            <person name="Detter J.C."/>
            <person name="Han C."/>
            <person name="Larimer F."/>
            <person name="Land M."/>
            <person name="Hauser L."/>
            <person name="Markowitz V."/>
            <person name="Cheng J.-F."/>
            <person name="Hugenholtz P."/>
            <person name="Woyke T."/>
            <person name="Wu D."/>
            <person name="Pukall R."/>
            <person name="Steenblock K."/>
            <person name="Schneider S."/>
            <person name="Klenk H.-P."/>
            <person name="Eisen J.A."/>
        </authorList>
    </citation>
    <scope>NUCLEOTIDE SEQUENCE [LARGE SCALE GENOMIC DNA]</scope>
    <source>
        <strain evidence="11">DSM 14684 / CIP 108061 / JCM 11494 / NBRC 100937 / ID131577</strain>
    </source>
</reference>
<dbReference type="GO" id="GO:0005886">
    <property type="term" value="C:plasma membrane"/>
    <property type="evidence" value="ECO:0007669"/>
    <property type="project" value="UniProtKB-SubCell"/>
</dbReference>